<dbReference type="STRING" id="1149755.A0A2J6RBP2"/>
<feature type="transmembrane region" description="Helical" evidence="1">
    <location>
        <begin position="458"/>
        <end position="480"/>
    </location>
</feature>
<dbReference type="Proteomes" id="UP000235786">
    <property type="component" value="Unassembled WGS sequence"/>
</dbReference>
<keyword evidence="1" id="KW-0472">Membrane</keyword>
<keyword evidence="1" id="KW-0812">Transmembrane</keyword>
<dbReference type="OrthoDB" id="5357734at2759"/>
<dbReference type="InterPro" id="IPR021514">
    <property type="entry name" value="DUF3176"/>
</dbReference>
<keyword evidence="3" id="KW-1185">Reference proteome</keyword>
<organism evidence="2 3">
    <name type="scientific">Hyaloscypha variabilis (strain UAMH 11265 / GT02V1 / F)</name>
    <name type="common">Meliniomyces variabilis</name>
    <dbReference type="NCBI Taxonomy" id="1149755"/>
    <lineage>
        <taxon>Eukaryota</taxon>
        <taxon>Fungi</taxon>
        <taxon>Dikarya</taxon>
        <taxon>Ascomycota</taxon>
        <taxon>Pezizomycotina</taxon>
        <taxon>Leotiomycetes</taxon>
        <taxon>Helotiales</taxon>
        <taxon>Hyaloscyphaceae</taxon>
        <taxon>Hyaloscypha</taxon>
        <taxon>Hyaloscypha variabilis</taxon>
    </lineage>
</organism>
<keyword evidence="1" id="KW-1133">Transmembrane helix</keyword>
<sequence>MGEARNDIKGEPVQIAETAGDTATAHWKTGFWYRFPWMGILALLIVLCTVGAAAGVLAASDQQPIGTWRVQPTVYLSIASTIATIALGIALGQGVIIAWWTRAMADGATVRDLHNTWAFGTSAFAALTAGRHFNWIAMTGLVVAMAPIHAPLLQRATIVGPLDVMLNKNLTIPIARAFPRGFTGQVSGRGSIPTSINSNFTTVLREYAASLSIPLPASGCIGNCTGLLEGAGYTILCVNSSAAFNIPENDTATGGAVFSTVFNYDGYGPITYNATVQEEQAPSCNGSVLLVYCTLSPATITYPILVTNDTISLQGSYQTDHTAQARPEVGGSGSGPSTHGGMYLALQALFGSSSTMSWGGGVAWIGSSTGVPAAEYIQTDFSVTGCYQTWSDSTSDILNAARELAFRSVLYIAANKIPFGNLSELINWTSTELVDLGNYPQSIQVLQSNSETTYHSQYGFFAAATVFILLGALSVTPLYIGWWTIGRKVTLSPIELAKAFASPLLVDAPDANASLDSLLVAVGHLPARYGAVAVGNATTLRLDNPERISKPEQGFTYIG</sequence>
<dbReference type="PANTHER" id="PTHR37576">
    <property type="entry name" value="DEFECT AT LOW TEMPERATURE PROTEIN 1"/>
    <property type="match status" value="1"/>
</dbReference>
<dbReference type="AlphaFoldDB" id="A0A2J6RBP2"/>
<evidence type="ECO:0000313" key="3">
    <source>
        <dbReference type="Proteomes" id="UP000235786"/>
    </source>
</evidence>
<accession>A0A2J6RBP2</accession>
<feature type="transmembrane region" description="Helical" evidence="1">
    <location>
        <begin position="72"/>
        <end position="100"/>
    </location>
</feature>
<dbReference type="PANTHER" id="PTHR37576:SF2">
    <property type="entry name" value="DEFECT AT LOW TEMPERATURE PROTEIN 1"/>
    <property type="match status" value="1"/>
</dbReference>
<reference evidence="2 3" key="1">
    <citation type="submission" date="2016-04" db="EMBL/GenBank/DDBJ databases">
        <title>A degradative enzymes factory behind the ericoid mycorrhizal symbiosis.</title>
        <authorList>
            <consortium name="DOE Joint Genome Institute"/>
            <person name="Martino E."/>
            <person name="Morin E."/>
            <person name="Grelet G."/>
            <person name="Kuo A."/>
            <person name="Kohler A."/>
            <person name="Daghino S."/>
            <person name="Barry K."/>
            <person name="Choi C."/>
            <person name="Cichocki N."/>
            <person name="Clum A."/>
            <person name="Copeland A."/>
            <person name="Hainaut M."/>
            <person name="Haridas S."/>
            <person name="Labutti K."/>
            <person name="Lindquist E."/>
            <person name="Lipzen A."/>
            <person name="Khouja H.-R."/>
            <person name="Murat C."/>
            <person name="Ohm R."/>
            <person name="Olson A."/>
            <person name="Spatafora J."/>
            <person name="Veneault-Fourrey C."/>
            <person name="Henrissat B."/>
            <person name="Grigoriev I."/>
            <person name="Martin F."/>
            <person name="Perotto S."/>
        </authorList>
    </citation>
    <scope>NUCLEOTIDE SEQUENCE [LARGE SCALE GENOMIC DNA]</scope>
    <source>
        <strain evidence="2 3">F</strain>
    </source>
</reference>
<evidence type="ECO:0000256" key="1">
    <source>
        <dbReference type="SAM" id="Phobius"/>
    </source>
</evidence>
<protein>
    <submittedName>
        <fullName evidence="2">Uncharacterized protein</fullName>
    </submittedName>
</protein>
<evidence type="ECO:0000313" key="2">
    <source>
        <dbReference type="EMBL" id="PMD35935.1"/>
    </source>
</evidence>
<dbReference type="Pfam" id="PF11374">
    <property type="entry name" value="DUF3176"/>
    <property type="match status" value="1"/>
</dbReference>
<dbReference type="EMBL" id="KZ613951">
    <property type="protein sequence ID" value="PMD35935.1"/>
    <property type="molecule type" value="Genomic_DNA"/>
</dbReference>
<name>A0A2J6RBP2_HYAVF</name>
<gene>
    <name evidence="2" type="ORF">L207DRAFT_637119</name>
</gene>
<feature type="transmembrane region" description="Helical" evidence="1">
    <location>
        <begin position="37"/>
        <end position="60"/>
    </location>
</feature>
<proteinExistence type="predicted"/>